<evidence type="ECO:0000256" key="1">
    <source>
        <dbReference type="ARBA" id="ARBA00004323"/>
    </source>
</evidence>
<keyword evidence="6 12" id="KW-0812">Transmembrane</keyword>
<keyword evidence="9 12" id="KW-0333">Golgi apparatus</keyword>
<dbReference type="InterPro" id="IPR055270">
    <property type="entry name" value="Glyco_tran_10_C"/>
</dbReference>
<evidence type="ECO:0000256" key="2">
    <source>
        <dbReference type="ARBA" id="ARBA00004922"/>
    </source>
</evidence>
<dbReference type="SUPFAM" id="SSF53756">
    <property type="entry name" value="UDP-Glycosyltransferase/glycogen phosphorylase"/>
    <property type="match status" value="1"/>
</dbReference>
<gene>
    <name evidence="16" type="primary">LOC101845610</name>
</gene>
<name>A0ABM1VPI8_APLCA</name>
<protein>
    <recommendedName>
        <fullName evidence="12">Fucosyltransferase</fullName>
        <ecNumber evidence="12">2.4.1.-</ecNumber>
    </recommendedName>
</protein>
<dbReference type="PANTHER" id="PTHR48438:SF1">
    <property type="entry name" value="ALPHA-(1,3)-FUCOSYLTRANSFERASE C-RELATED"/>
    <property type="match status" value="1"/>
</dbReference>
<dbReference type="EC" id="2.4.1.-" evidence="12"/>
<reference evidence="16" key="1">
    <citation type="submission" date="2025-08" db="UniProtKB">
        <authorList>
            <consortium name="RefSeq"/>
        </authorList>
    </citation>
    <scope>IDENTIFICATION</scope>
</reference>
<evidence type="ECO:0000259" key="13">
    <source>
        <dbReference type="Pfam" id="PF00852"/>
    </source>
</evidence>
<keyword evidence="8" id="KW-1133">Transmembrane helix</keyword>
<dbReference type="GeneID" id="101845610"/>
<organism evidence="15 16">
    <name type="scientific">Aplysia californica</name>
    <name type="common">California sea hare</name>
    <dbReference type="NCBI Taxonomy" id="6500"/>
    <lineage>
        <taxon>Eukaryota</taxon>
        <taxon>Metazoa</taxon>
        <taxon>Spiralia</taxon>
        <taxon>Lophotrochozoa</taxon>
        <taxon>Mollusca</taxon>
        <taxon>Gastropoda</taxon>
        <taxon>Heterobranchia</taxon>
        <taxon>Euthyneura</taxon>
        <taxon>Tectipleura</taxon>
        <taxon>Aplysiida</taxon>
        <taxon>Aplysioidea</taxon>
        <taxon>Aplysiidae</taxon>
        <taxon>Aplysia</taxon>
    </lineage>
</organism>
<evidence type="ECO:0000256" key="3">
    <source>
        <dbReference type="ARBA" id="ARBA00008919"/>
    </source>
</evidence>
<comment type="similarity">
    <text evidence="3 12">Belongs to the glycosyltransferase 10 family.</text>
</comment>
<dbReference type="InterPro" id="IPR001503">
    <property type="entry name" value="Glyco_trans_10"/>
</dbReference>
<evidence type="ECO:0000256" key="12">
    <source>
        <dbReference type="RuleBase" id="RU003832"/>
    </source>
</evidence>
<dbReference type="Pfam" id="PF17039">
    <property type="entry name" value="Glyco_tran_10_N"/>
    <property type="match status" value="1"/>
</dbReference>
<evidence type="ECO:0000256" key="9">
    <source>
        <dbReference type="ARBA" id="ARBA00023034"/>
    </source>
</evidence>
<evidence type="ECO:0000256" key="11">
    <source>
        <dbReference type="ARBA" id="ARBA00023180"/>
    </source>
</evidence>
<dbReference type="InterPro" id="IPR031481">
    <property type="entry name" value="Glyco_tran_10_N"/>
</dbReference>
<evidence type="ECO:0000256" key="4">
    <source>
        <dbReference type="ARBA" id="ARBA00022676"/>
    </source>
</evidence>
<keyword evidence="7" id="KW-0735">Signal-anchor</keyword>
<proteinExistence type="inferred from homology"/>
<evidence type="ECO:0000259" key="14">
    <source>
        <dbReference type="Pfam" id="PF17039"/>
    </source>
</evidence>
<comment type="pathway">
    <text evidence="2">Protein modification; protein glycosylation.</text>
</comment>
<keyword evidence="10" id="KW-0472">Membrane</keyword>
<evidence type="ECO:0000256" key="5">
    <source>
        <dbReference type="ARBA" id="ARBA00022679"/>
    </source>
</evidence>
<dbReference type="Pfam" id="PF00852">
    <property type="entry name" value="Glyco_transf_10"/>
    <property type="match status" value="1"/>
</dbReference>
<evidence type="ECO:0000256" key="7">
    <source>
        <dbReference type="ARBA" id="ARBA00022968"/>
    </source>
</evidence>
<dbReference type="Proteomes" id="UP000694888">
    <property type="component" value="Unplaced"/>
</dbReference>
<feature type="domain" description="Fucosyltransferase N-terminal" evidence="14">
    <location>
        <begin position="268"/>
        <end position="354"/>
    </location>
</feature>
<keyword evidence="4 12" id="KW-0328">Glycosyltransferase</keyword>
<evidence type="ECO:0000313" key="15">
    <source>
        <dbReference type="Proteomes" id="UP000694888"/>
    </source>
</evidence>
<dbReference type="PROSITE" id="PS51257">
    <property type="entry name" value="PROKAR_LIPOPROTEIN"/>
    <property type="match status" value="1"/>
</dbReference>
<accession>A0ABM1VPI8</accession>
<keyword evidence="5 12" id="KW-0808">Transferase</keyword>
<dbReference type="Gene3D" id="3.40.50.11660">
    <property type="entry name" value="Glycosyl transferase family 10, C-terminal domain"/>
    <property type="match status" value="1"/>
</dbReference>
<evidence type="ECO:0000256" key="8">
    <source>
        <dbReference type="ARBA" id="ARBA00022989"/>
    </source>
</evidence>
<sequence>MAKDCRAAGWNQKKLLVVLLVLCSFSTSCLFLLAYKVIFEPKPWTWQTSYDIQGNRNAMPFESFRIYKHSEVFWSPPDENGPEVVDGDQMPSDTVDDTFNRIHGIVDRGQSMKKNLQTLIKETSLNLNSVREHVARAPQFKDSLKNDNMIYKRPVIHHLPLMSRDNLKWFSIGTPRATLWSWTDNLNAKEKEWAVKQLHELGYDSTNHHTFKSPFIVTPRLYRNAALEMRLRNKVDNKLAARPTKKKVIACYNCPAFIKNPQGFVAYNRDFSVCPYRDCEFHSSRDRLNESDAVIMFMEKRIGRPPSRPSGQIWISFQIEAPQRYRYPASYRLWKDQFNWTMNYRVDADIFTPYTNFAWTHTAQPTSDDQYYQIALSKKKSVAWLVSNCGTPSRRENYVKEMQKYIDIDIYGPCGTFECPKSNNSGCGEHIQKTYRFYLSFENSFCKDYMTEKMFRWYLPGINILPVVRGGFDYDKYLPQNTFINAAHFSTPKDLAMYLNKLGNDPKIYAMMLKEKDKLVYLRRKFDWCDVCEKLHTDKSVKTIPDIKQWTHKYVCRKPKEGEWF</sequence>
<dbReference type="RefSeq" id="XP_035824330.1">
    <property type="nucleotide sequence ID" value="XM_035968437.1"/>
</dbReference>
<feature type="domain" description="Fucosyltransferase C-terminal" evidence="13">
    <location>
        <begin position="377"/>
        <end position="550"/>
    </location>
</feature>
<keyword evidence="15" id="KW-1185">Reference proteome</keyword>
<evidence type="ECO:0000256" key="6">
    <source>
        <dbReference type="ARBA" id="ARBA00022692"/>
    </source>
</evidence>
<keyword evidence="11" id="KW-0325">Glycoprotein</keyword>
<comment type="subcellular location">
    <subcellularLocation>
        <location evidence="1">Golgi apparatus membrane</location>
        <topology evidence="1">Single-pass type II membrane protein</topology>
    </subcellularLocation>
    <subcellularLocation>
        <location evidence="12">Golgi apparatus</location>
        <location evidence="12">Golgi stack membrane</location>
        <topology evidence="12">Single-pass type II membrane protein</topology>
    </subcellularLocation>
</comment>
<evidence type="ECO:0000256" key="10">
    <source>
        <dbReference type="ARBA" id="ARBA00023136"/>
    </source>
</evidence>
<dbReference type="InterPro" id="IPR038577">
    <property type="entry name" value="GT10-like_C_sf"/>
</dbReference>
<evidence type="ECO:0000313" key="16">
    <source>
        <dbReference type="RefSeq" id="XP_035824330.1"/>
    </source>
</evidence>
<dbReference type="PANTHER" id="PTHR48438">
    <property type="entry name" value="ALPHA-(1,3)-FUCOSYLTRANSFERASE C-RELATED"/>
    <property type="match status" value="1"/>
</dbReference>